<feature type="region of interest" description="Disordered" evidence="1">
    <location>
        <begin position="437"/>
        <end position="475"/>
    </location>
</feature>
<dbReference type="SUPFAM" id="SSF51161">
    <property type="entry name" value="Trimeric LpxA-like enzymes"/>
    <property type="match status" value="1"/>
</dbReference>
<feature type="compositionally biased region" description="Polar residues" evidence="1">
    <location>
        <begin position="1274"/>
        <end position="1287"/>
    </location>
</feature>
<dbReference type="Pfam" id="PF00550">
    <property type="entry name" value="PP-binding"/>
    <property type="match status" value="1"/>
</dbReference>
<reference evidence="4" key="1">
    <citation type="submission" date="2020-06" db="EMBL/GenBank/DDBJ databases">
        <authorList>
            <consortium name="Plant Systems Biology data submission"/>
        </authorList>
    </citation>
    <scope>NUCLEOTIDE SEQUENCE</scope>
    <source>
        <strain evidence="4">D6</strain>
    </source>
</reference>
<feature type="compositionally biased region" description="Polar residues" evidence="1">
    <location>
        <begin position="1064"/>
        <end position="1080"/>
    </location>
</feature>
<dbReference type="Gene3D" id="1.10.1200.10">
    <property type="entry name" value="ACP-like"/>
    <property type="match status" value="1"/>
</dbReference>
<feature type="domain" description="Carrier" evidence="3">
    <location>
        <begin position="1776"/>
        <end position="1855"/>
    </location>
</feature>
<dbReference type="InterPro" id="IPR042099">
    <property type="entry name" value="ANL_N_sf"/>
</dbReference>
<feature type="compositionally biased region" description="Low complexity" evidence="1">
    <location>
        <begin position="1355"/>
        <end position="1366"/>
    </location>
</feature>
<feature type="compositionally biased region" description="Low complexity" evidence="1">
    <location>
        <begin position="180"/>
        <end position="209"/>
    </location>
</feature>
<feature type="compositionally biased region" description="Low complexity" evidence="1">
    <location>
        <begin position="1481"/>
        <end position="1495"/>
    </location>
</feature>
<dbReference type="InterPro" id="IPR036736">
    <property type="entry name" value="ACP-like_sf"/>
</dbReference>
<protein>
    <submittedName>
        <fullName evidence="4">Fatty-acid--CoA ligase FadD21</fullName>
    </submittedName>
</protein>
<dbReference type="SUPFAM" id="SSF56801">
    <property type="entry name" value="Acetyl-CoA synthetase-like"/>
    <property type="match status" value="1"/>
</dbReference>
<feature type="compositionally biased region" description="Acidic residues" evidence="1">
    <location>
        <begin position="45"/>
        <end position="55"/>
    </location>
</feature>
<name>A0A9N8DW43_9STRA</name>
<dbReference type="Pfam" id="PF00501">
    <property type="entry name" value="AMP-binding"/>
    <property type="match status" value="2"/>
</dbReference>
<dbReference type="PROSITE" id="PS50075">
    <property type="entry name" value="CARRIER"/>
    <property type="match status" value="1"/>
</dbReference>
<dbReference type="InterPro" id="IPR009081">
    <property type="entry name" value="PP-bd_ACP"/>
</dbReference>
<comment type="caution">
    <text evidence="4">The sequence shown here is derived from an EMBL/GenBank/DDBJ whole genome shotgun (WGS) entry which is preliminary data.</text>
</comment>
<keyword evidence="2" id="KW-0472">Membrane</keyword>
<sequence>MSDDPGEKKKKKKDKVKSFVKIPDVFISSSKTKKSKAAKAALVEESTETSADTEDAASKETDKLLAQTKSLQKKAAKSEQKQRDIEQDIIPDSSEAFSLVPNTFLSESLKALPPKTKTTIPEATSPKPADAPKKVASTTKTKPKKVASTKAAAAPKSPKKQTKPKATFPKMQPRTAQPEVAATTKNPATATKKQPATKPAPAAKLVTKPTPKPATKPAPATKAAAKPTPAAKTSSSTVAPKKSHIALSPTGGPKRRSGGTPAPASIPRPPIVKRDTTEMSLGLDQLQQRDSLDLNDDNSLHQYYTGNLSVQLLRELEMITLERHDETFATFYEADGKATQTLTFGDLWDKSGVVSYHLRVTWKLQKGQTVALVLDYGLTYMATWLGCLRAGVVPIIVASPIPPNFEMALTKLNVIMHAVAPVAMILTDSVVKFWKKEDENDRTSSTRKMWPEQAPWKAVDKLPKPKPNNKGSSGSLMASLSSLAGSFSSLAGSQHGTSTRKGASPSQLDLSKQNRISDLGSSSKKRSSGTPRQSFLKRMFSPRRDDDDDYLDDDEEPELRFSFFGNPIGKRDSGAAAPLPRQSFRASLFGQGEKEPLLAGTAFDEKSLKASDVCCLQATSGSTADPKVVVVTFQALYDCLKMTRRALPEVFGKHSSLAGLTWVPPDHHLGLFLAMVCPLLNGCPMHYMSSGNYEESPLQWLTLLSTYRIGWTLAPDNGYRWVIREFMQTLNASTTIMTSLNLSSLKVLLNIGESPRFGTPDKFRKCFVPYNLPRDCSIKTGYGLAEHVLPVSWIEQDVFAVPSCNNFALTKRVAVANRNALEKDNIAIVVIDSRNNQPVSKGQLGEIWIWSPYLAHLPGYFRNKKLTKKNFQAKIKGKGSKTMYLRTGDVGLFKDDHLYICCRKEDVLANSQGIKFCPPDIEWFAEDCRPEIRRGRVAAMASVAGTVEIALEVYESTKSAYTRQLCRILSERIPKFTRMEVSSVVAVPQGTLPITPISTVQRRHAKGCLLKEEMPMLFDFPERKDRISLDRNAELPPTMDSFSHNDEDDQSERSEADTPKAESQDTTMQKTDQTPGTSTPERPEEPKSVPSPGSPADKKKPAEVAKSTKERPVTKAEAEPMKKSPGTGTQDPTSFAAATKETQKQKAGVATKQAPKQEADPPPAVKPSLSAKSGIAAPKSKPTSTAPNESEGQPTPTGAAKSSFASLAGKFGGTTARRPTKPEIAPPPKEEDQPLVSASAAKSSFDSLADKFGGKTTRGSTKPSVASVKETEVQPATSTGAAKSSFASLADKFGGATTRRSTKPDIAPPLKETDSASADKSSFDSLADKFGGKTTSRGSTKPAAPPKDSEEKQTDSASADKSSFDSLADKFGGKTTTRPTKPAVPSKDSEGPPAASATTAVPKASAAVAGQSPTVEVADGASAVPHSEGKTKKSTGTAVDAPLEGTVVPEDEATRGVKARLARDEQLDAQGGPRTTASGTAIAADGDSGKADASIPAVVQDALSGKADAAEPAETQHEANDNDDAAKPAETHKEPSDKAASTEEPAETHDKPSSQKAEPAEPVETHDEQSDKAAATKSAELHEEPSSESPLESNETGPVNSIDDALGELGDVVTDVPAEKVMSESGLIYPAAAQISAADTSGDSINSVIGDMVSLGAAEESASDKSEEKPISGDVLDGDDAGGAAEEIDEAEVDEKSTRSKEDAPATEIAGLTETERDGPHTTDADAVNDSASGLDDGSNAVGEKRRPQLKGAVRASYVPVGSPETAEPLVMTFGPTVEETVGSLDEKQLDEVISRYLGPDFDNELSWEESGLSSAASVPLRRELEREFLTTLPPDYLDRHPTPADLKGHIRDTIGGPIDTNKPPLETQKSHQLSWCTIGLLQAFLIVIMFILFSAPLVPCWLVFEQLQAMNKPALYMLFVPLYLGSFSVIVIVAKWLVICRYRECLIVTPSFAYLRFWFVDRLVAVWECWVGRFILDTPLIWLFYTFMGARLSPSCQLAGFIREFDLVSIGANSSLKYPCLKCRKFIDWDEPNIGPTMAFRRISIGDHCTVRGMLSPGVQMDDGSIVQNLCVVPEGAVLPGESLITGNPAYVADEVDPRKYPCWILVGVIKMIWIVLELGFLYGIWEGAMFLNPPPETSEGFDFAYWAIFAATCILISLLSSIVLKILFIGSRRPGKQNECWCYYPFEWACDYHFNLVTLPYRAFARNSRFSNVVLMLHGCSIDWASKIELDSFPPSKMDLIRVRRSMLGTVTLSVKSDGVYYRTNIEDSSIGHFSHVDTDVLLMKALVPPLTFVDESVVHHRLDPMRAMGDSCWLYIHEVYTFLLDILLFVKLCLTCFVSYSVWLLLLDFVSLETCVPICAASLAAQGLVWNLGIILVERIRFCGISRGSYNPLLPGFHYVYRTMTRTFQEWSFLKLTYGSPIFNVVASMMGTTYEGRSLYFGDNLYDFRLATIADRTVLDGTTVAGHNITYGNIKYGPSNVAGLVHDKSFIMANNAYECSKEETGPWEAVVEVPDAEEVTRISSGRISILPRGRVLDDIEDIEASLL</sequence>
<dbReference type="PANTHER" id="PTHR22754:SF32">
    <property type="entry name" value="DISCO-INTERACTING PROTEIN 2"/>
    <property type="match status" value="1"/>
</dbReference>
<feature type="transmembrane region" description="Helical" evidence="2">
    <location>
        <begin position="2358"/>
        <end position="2380"/>
    </location>
</feature>
<feature type="region of interest" description="Disordered" evidence="1">
    <location>
        <begin position="1657"/>
        <end position="1749"/>
    </location>
</feature>
<feature type="transmembrane region" description="Helical" evidence="2">
    <location>
        <begin position="1917"/>
        <end position="1939"/>
    </location>
</feature>
<evidence type="ECO:0000256" key="2">
    <source>
        <dbReference type="SAM" id="Phobius"/>
    </source>
</evidence>
<keyword evidence="4" id="KW-0436">Ligase</keyword>
<dbReference type="InterPro" id="IPR045851">
    <property type="entry name" value="AMP-bd_C_sf"/>
</dbReference>
<feature type="compositionally biased region" description="Basic and acidic residues" evidence="1">
    <location>
        <begin position="1714"/>
        <end position="1724"/>
    </location>
</feature>
<dbReference type="OrthoDB" id="10253869at2759"/>
<feature type="compositionally biased region" description="Basic and acidic residues" evidence="1">
    <location>
        <begin position="1662"/>
        <end position="1671"/>
    </location>
</feature>
<feature type="transmembrane region" description="Helical" evidence="2">
    <location>
        <begin position="2325"/>
        <end position="2346"/>
    </location>
</feature>
<proteinExistence type="predicted"/>
<feature type="compositionally biased region" description="Low complexity" evidence="1">
    <location>
        <begin position="217"/>
        <end position="240"/>
    </location>
</feature>
<feature type="region of interest" description="Disordered" evidence="1">
    <location>
        <begin position="491"/>
        <end position="553"/>
    </location>
</feature>
<feature type="region of interest" description="Disordered" evidence="1">
    <location>
        <begin position="107"/>
        <end position="273"/>
    </location>
</feature>
<evidence type="ECO:0000259" key="3">
    <source>
        <dbReference type="PROSITE" id="PS50075"/>
    </source>
</evidence>
<feature type="compositionally biased region" description="Basic and acidic residues" evidence="1">
    <location>
        <begin position="1694"/>
        <end position="1704"/>
    </location>
</feature>
<dbReference type="Gene3D" id="2.160.10.10">
    <property type="entry name" value="Hexapeptide repeat proteins"/>
    <property type="match status" value="1"/>
</dbReference>
<dbReference type="PANTHER" id="PTHR22754">
    <property type="entry name" value="DISCO-INTERACTING PROTEIN 2 DIP2 -RELATED"/>
    <property type="match status" value="1"/>
</dbReference>
<feature type="transmembrane region" description="Helical" evidence="2">
    <location>
        <begin position="2147"/>
        <end position="2170"/>
    </location>
</feature>
<dbReference type="GO" id="GO:0016874">
    <property type="term" value="F:ligase activity"/>
    <property type="evidence" value="ECO:0007669"/>
    <property type="project" value="UniProtKB-KW"/>
</dbReference>
<evidence type="ECO:0000256" key="1">
    <source>
        <dbReference type="SAM" id="MobiDB-lite"/>
    </source>
</evidence>
<keyword evidence="5" id="KW-1185">Reference proteome</keyword>
<dbReference type="Gene3D" id="3.30.300.30">
    <property type="match status" value="1"/>
</dbReference>
<keyword evidence="2" id="KW-1133">Transmembrane helix</keyword>
<feature type="transmembrane region" description="Helical" evidence="2">
    <location>
        <begin position="1881"/>
        <end position="1905"/>
    </location>
</feature>
<evidence type="ECO:0000313" key="4">
    <source>
        <dbReference type="EMBL" id="CAB9509574.1"/>
    </source>
</evidence>
<feature type="compositionally biased region" description="Low complexity" evidence="1">
    <location>
        <begin position="1315"/>
        <end position="1325"/>
    </location>
</feature>
<dbReference type="SUPFAM" id="SSF47336">
    <property type="entry name" value="ACP-like"/>
    <property type="match status" value="1"/>
</dbReference>
<feature type="region of interest" description="Disordered" evidence="1">
    <location>
        <begin position="30"/>
        <end position="93"/>
    </location>
</feature>
<feature type="compositionally biased region" description="Basic and acidic residues" evidence="1">
    <location>
        <begin position="1514"/>
        <end position="1553"/>
    </location>
</feature>
<dbReference type="EMBL" id="CAICTM010000394">
    <property type="protein sequence ID" value="CAB9509574.1"/>
    <property type="molecule type" value="Genomic_DNA"/>
</dbReference>
<feature type="compositionally biased region" description="Basic and acidic residues" evidence="1">
    <location>
        <begin position="76"/>
        <end position="86"/>
    </location>
</feature>
<dbReference type="Gene3D" id="3.40.50.12780">
    <property type="entry name" value="N-terminal domain of ligase-like"/>
    <property type="match status" value="2"/>
</dbReference>
<accession>A0A9N8DW43</accession>
<feature type="transmembrane region" description="Helical" evidence="2">
    <location>
        <begin position="2104"/>
        <end position="2127"/>
    </location>
</feature>
<feature type="transmembrane region" description="Helical" evidence="2">
    <location>
        <begin position="1965"/>
        <end position="1986"/>
    </location>
</feature>
<feature type="compositionally biased region" description="Acidic residues" evidence="1">
    <location>
        <begin position="1676"/>
        <end position="1693"/>
    </location>
</feature>
<feature type="compositionally biased region" description="Polar residues" evidence="1">
    <location>
        <begin position="1181"/>
        <end position="1196"/>
    </location>
</feature>
<feature type="compositionally biased region" description="Polar residues" evidence="1">
    <location>
        <begin position="494"/>
        <end position="516"/>
    </location>
</feature>
<feature type="compositionally biased region" description="Basic and acidic residues" evidence="1">
    <location>
        <begin position="1051"/>
        <end position="1063"/>
    </location>
</feature>
<dbReference type="InterPro" id="IPR011004">
    <property type="entry name" value="Trimer_LpxA-like_sf"/>
</dbReference>
<organism evidence="4 5">
    <name type="scientific">Seminavis robusta</name>
    <dbReference type="NCBI Taxonomy" id="568900"/>
    <lineage>
        <taxon>Eukaryota</taxon>
        <taxon>Sar</taxon>
        <taxon>Stramenopiles</taxon>
        <taxon>Ochrophyta</taxon>
        <taxon>Bacillariophyta</taxon>
        <taxon>Bacillariophyceae</taxon>
        <taxon>Bacillariophycidae</taxon>
        <taxon>Naviculales</taxon>
        <taxon>Naviculaceae</taxon>
        <taxon>Seminavis</taxon>
    </lineage>
</organism>
<keyword evidence="2" id="KW-0812">Transmembrane</keyword>
<gene>
    <name evidence="4" type="ORF">SEMRO_395_G134070.1</name>
</gene>
<dbReference type="Proteomes" id="UP001153069">
    <property type="component" value="Unassembled WGS sequence"/>
</dbReference>
<feature type="compositionally biased region" description="Basic and acidic residues" evidence="1">
    <location>
        <begin position="1096"/>
        <end position="1122"/>
    </location>
</feature>
<dbReference type="InterPro" id="IPR000873">
    <property type="entry name" value="AMP-dep_synth/lig_dom"/>
</dbReference>
<feature type="region of interest" description="Disordered" evidence="1">
    <location>
        <begin position="1033"/>
        <end position="1611"/>
    </location>
</feature>
<evidence type="ECO:0000313" key="5">
    <source>
        <dbReference type="Proteomes" id="UP001153069"/>
    </source>
</evidence>